<dbReference type="PANTHER" id="PTHR22550">
    <property type="entry name" value="SPORE GERMINATION PROTEIN"/>
    <property type="match status" value="1"/>
</dbReference>
<dbReference type="PROSITE" id="PS50234">
    <property type="entry name" value="VWFA"/>
    <property type="match status" value="1"/>
</dbReference>
<feature type="domain" description="VWFA" evidence="1">
    <location>
        <begin position="90"/>
        <end position="286"/>
    </location>
</feature>
<dbReference type="RefSeq" id="WP_231701558.1">
    <property type="nucleotide sequence ID" value="NZ_LT629736.1"/>
</dbReference>
<dbReference type="Pfam" id="PF00092">
    <property type="entry name" value="VWA"/>
    <property type="match status" value="1"/>
</dbReference>
<dbReference type="InterPro" id="IPR036465">
    <property type="entry name" value="vWFA_dom_sf"/>
</dbReference>
<dbReference type="AlphaFoldDB" id="A0A1H1S590"/>
<reference evidence="3" key="1">
    <citation type="submission" date="2016-10" db="EMBL/GenBank/DDBJ databases">
        <authorList>
            <person name="Varghese N."/>
            <person name="Submissions S."/>
        </authorList>
    </citation>
    <scope>NUCLEOTIDE SEQUENCE [LARGE SCALE GENOMIC DNA]</scope>
    <source>
        <strain evidence="3">NRRL B-51270</strain>
    </source>
</reference>
<dbReference type="InterPro" id="IPR002035">
    <property type="entry name" value="VWF_A"/>
</dbReference>
<dbReference type="STRING" id="487184.SAMN05216421_1513"/>
<evidence type="ECO:0000313" key="3">
    <source>
        <dbReference type="Proteomes" id="UP000243207"/>
    </source>
</evidence>
<name>A0A1H1S590_9GAMM</name>
<dbReference type="EMBL" id="LT629736">
    <property type="protein sequence ID" value="SDS43185.1"/>
    <property type="molecule type" value="Genomic_DNA"/>
</dbReference>
<organism evidence="2 3">
    <name type="scientific">Halopseudomonas xinjiangensis</name>
    <dbReference type="NCBI Taxonomy" id="487184"/>
    <lineage>
        <taxon>Bacteria</taxon>
        <taxon>Pseudomonadati</taxon>
        <taxon>Pseudomonadota</taxon>
        <taxon>Gammaproteobacteria</taxon>
        <taxon>Pseudomonadales</taxon>
        <taxon>Pseudomonadaceae</taxon>
        <taxon>Halopseudomonas</taxon>
    </lineage>
</organism>
<keyword evidence="3" id="KW-1185">Reference proteome</keyword>
<dbReference type="Gene3D" id="3.40.50.410">
    <property type="entry name" value="von Willebrand factor, type A domain"/>
    <property type="match status" value="1"/>
</dbReference>
<gene>
    <name evidence="2" type="ORF">SAMN05216421_1513</name>
</gene>
<evidence type="ECO:0000259" key="1">
    <source>
        <dbReference type="PROSITE" id="PS50234"/>
    </source>
</evidence>
<dbReference type="SMART" id="SM00327">
    <property type="entry name" value="VWA"/>
    <property type="match status" value="1"/>
</dbReference>
<accession>A0A1H1S590</accession>
<evidence type="ECO:0000313" key="2">
    <source>
        <dbReference type="EMBL" id="SDS43185.1"/>
    </source>
</evidence>
<dbReference type="Proteomes" id="UP000243207">
    <property type="component" value="Chromosome I"/>
</dbReference>
<dbReference type="InterPro" id="IPR050768">
    <property type="entry name" value="UPF0353/GerABKA_families"/>
</dbReference>
<dbReference type="PANTHER" id="PTHR22550:SF18">
    <property type="entry name" value="VWFA DOMAIN-CONTAINING PROTEIN"/>
    <property type="match status" value="1"/>
</dbReference>
<proteinExistence type="predicted"/>
<sequence>MFDFHWPAVFLLLPLPWLFRRWLPADARRSAALRVGFLGRLQQIPPSPTAAGRGSRFPRFALYLWVLLVLAAARPEWLGEPVSVPTSGRDLMLAVDLSGSMEYRDMQLDGEETDRLTVLKHFLGDFIERRHGDRIGLILFGSNAYVQAPLTLDRDAVGEWLDESFIGLAGRETAIGDALGLAIKRLTDQPATNRVVILITDGANTAGRLAPTQAARLAAEEQIRIFTIGVGAERMTGQTANGLLDFEIDPSVELDEGTLKEIALVTGAEYFRARNTQDLEDIHAAMDGLEPALHDGAPIRAATPLYPWPLGLALLLSLGLAGWHGGRDGF</sequence>
<dbReference type="SUPFAM" id="SSF53300">
    <property type="entry name" value="vWA-like"/>
    <property type="match status" value="1"/>
</dbReference>
<protein>
    <submittedName>
        <fullName evidence="2">Ca-activated chloride channel family protein</fullName>
    </submittedName>
</protein>